<dbReference type="RefSeq" id="XP_050505996.1">
    <property type="nucleotide sequence ID" value="XM_050650039.1"/>
</dbReference>
<dbReference type="InterPro" id="IPR016035">
    <property type="entry name" value="Acyl_Trfase/lysoPLipase"/>
</dbReference>
<accession>A0ABM5K731</accession>
<dbReference type="InterPro" id="IPR002641">
    <property type="entry name" value="PNPLA_dom"/>
</dbReference>
<dbReference type="PANTHER" id="PTHR12406:SF41">
    <property type="entry name" value="BRUMMER, ISOFORM B-RELATED"/>
    <property type="match status" value="1"/>
</dbReference>
<dbReference type="GeneID" id="126884183"/>
<dbReference type="PANTHER" id="PTHR12406">
    <property type="entry name" value="CALCIUM-INDEPENDENT PHOSPHOLIPASE A2 IPLA2 -RELATED"/>
    <property type="match status" value="1"/>
</dbReference>
<feature type="short sequence motif" description="GXGXXG" evidence="2">
    <location>
        <begin position="7"/>
        <end position="12"/>
    </location>
</feature>
<protein>
    <recommendedName>
        <fullName evidence="4">PNPLA domain-containing protein</fullName>
    </recommendedName>
</protein>
<evidence type="ECO:0000256" key="1">
    <source>
        <dbReference type="ARBA" id="ARBA00023098"/>
    </source>
</evidence>
<dbReference type="PROSITE" id="PS51635">
    <property type="entry name" value="PNPLA"/>
    <property type="match status" value="1"/>
</dbReference>
<dbReference type="Gene3D" id="3.40.1090.10">
    <property type="entry name" value="Cytosolic phospholipase A2 catalytic domain"/>
    <property type="match status" value="2"/>
</dbReference>
<reference evidence="5" key="1">
    <citation type="submission" date="2025-05" db="UniProtKB">
        <authorList>
            <consortium name="EnsemblMetazoa"/>
        </authorList>
    </citation>
    <scope>IDENTIFICATION</scope>
</reference>
<dbReference type="Proteomes" id="UP001652700">
    <property type="component" value="Unplaced"/>
</dbReference>
<evidence type="ECO:0000256" key="3">
    <source>
        <dbReference type="SAM" id="MobiDB-lite"/>
    </source>
</evidence>
<evidence type="ECO:0000256" key="2">
    <source>
        <dbReference type="PROSITE-ProRule" id="PRU01161"/>
    </source>
</evidence>
<dbReference type="SUPFAM" id="SSF52151">
    <property type="entry name" value="FabD/lysophospholipase-like"/>
    <property type="match status" value="1"/>
</dbReference>
<keyword evidence="6" id="KW-1185">Reference proteome</keyword>
<sequence>MNLSFAGCGFLGIYHVGVACCFRKYAPHLLLDKISGASAGAIAACCLICDLPIGDMTSDVLRVCTEARSRSLGAFSPSFNIHKLMLENLEKFLPEDAHIRCSGKLHVSLTRVHDGKNVVVSQFDSREDLIQILLASAFIPFFSGLIPPKFKGVRYMDGGYSDNLPTLDENTITVSPFCGESDICPRDDSSQLFHINIANTSIELSKHNMYRIVRILFPPKPEILSNMCKQGFDDALRFLHRNNLINCTRCLAVQSTFVVSETLDEELEYDPQCKECKLHRQEALVSNVPESVLSKFQEAVDKANNGLLNWLFKHRGMKLLSVLTLPYTLPADVMYATFTKFMVAAPQLGNGAWELSKVFIDKMTFLLKKINRKRQQLSAKITCQLAITEYGKNKFDVESCQDVQNGNKMNLNFTLQLEDRDLPLNQSPVRKFNTKEILQRKPSFTVNRTESMDNDTFDHILQVTSQHDTIMAYYYLDENNKVKVTEIFDVTDSDSPIVQTSEERSANTNLEFDDDWTNQEQWQPNEENIAQFELEDILDREPIFSDPESEWTGTFKIEEPEDEDEQYPTNDTLPESDRRGSREIINQWNKKEYKIPSMVYEDSDT</sequence>
<dbReference type="EnsemblMetazoa" id="XM_050650039.1">
    <property type="protein sequence ID" value="XP_050505996.1"/>
    <property type="gene ID" value="LOC126884183"/>
</dbReference>
<dbReference type="Pfam" id="PF01734">
    <property type="entry name" value="Patatin"/>
    <property type="match status" value="1"/>
</dbReference>
<feature type="active site" description="Proton acceptor" evidence="2">
    <location>
        <position position="157"/>
    </location>
</feature>
<evidence type="ECO:0000313" key="6">
    <source>
        <dbReference type="Proteomes" id="UP001652700"/>
    </source>
</evidence>
<organism evidence="5 6">
    <name type="scientific">Diabrotica virgifera virgifera</name>
    <name type="common">western corn rootworm</name>
    <dbReference type="NCBI Taxonomy" id="50390"/>
    <lineage>
        <taxon>Eukaryota</taxon>
        <taxon>Metazoa</taxon>
        <taxon>Ecdysozoa</taxon>
        <taxon>Arthropoda</taxon>
        <taxon>Hexapoda</taxon>
        <taxon>Insecta</taxon>
        <taxon>Pterygota</taxon>
        <taxon>Neoptera</taxon>
        <taxon>Endopterygota</taxon>
        <taxon>Coleoptera</taxon>
        <taxon>Polyphaga</taxon>
        <taxon>Cucujiformia</taxon>
        <taxon>Chrysomeloidea</taxon>
        <taxon>Chrysomelidae</taxon>
        <taxon>Galerucinae</taxon>
        <taxon>Diabroticina</taxon>
        <taxon>Diabroticites</taxon>
        <taxon>Diabrotica</taxon>
    </lineage>
</organism>
<feature type="region of interest" description="Disordered" evidence="3">
    <location>
        <begin position="544"/>
        <end position="584"/>
    </location>
</feature>
<keyword evidence="2" id="KW-0378">Hydrolase</keyword>
<dbReference type="CDD" id="cd07218">
    <property type="entry name" value="Pat_iPLA2"/>
    <property type="match status" value="1"/>
</dbReference>
<feature type="short sequence motif" description="GXSXG" evidence="2">
    <location>
        <begin position="36"/>
        <end position="40"/>
    </location>
</feature>
<proteinExistence type="predicted"/>
<feature type="short sequence motif" description="DGA/G" evidence="2">
    <location>
        <begin position="157"/>
        <end position="159"/>
    </location>
</feature>
<feature type="active site" description="Nucleophile" evidence="2">
    <location>
        <position position="38"/>
    </location>
</feature>
<evidence type="ECO:0000259" key="4">
    <source>
        <dbReference type="PROSITE" id="PS51635"/>
    </source>
</evidence>
<keyword evidence="2" id="KW-0442">Lipid degradation</keyword>
<evidence type="ECO:0000313" key="5">
    <source>
        <dbReference type="EnsemblMetazoa" id="XP_050505996.1"/>
    </source>
</evidence>
<dbReference type="InterPro" id="IPR033562">
    <property type="entry name" value="PLPL"/>
</dbReference>
<feature type="domain" description="PNPLA" evidence="4">
    <location>
        <begin position="3"/>
        <end position="170"/>
    </location>
</feature>
<keyword evidence="1 2" id="KW-0443">Lipid metabolism</keyword>
<name>A0ABM5K731_DIAVI</name>